<evidence type="ECO:0000313" key="2">
    <source>
        <dbReference type="EMBL" id="QIS10575.1"/>
    </source>
</evidence>
<evidence type="ECO:0000313" key="3">
    <source>
        <dbReference type="Proteomes" id="UP000503540"/>
    </source>
</evidence>
<feature type="domain" description="Methyltransferase" evidence="1">
    <location>
        <begin position="73"/>
        <end position="166"/>
    </location>
</feature>
<keyword evidence="2" id="KW-0489">Methyltransferase</keyword>
<dbReference type="InterPro" id="IPR050447">
    <property type="entry name" value="Erg6_SMT_methyltransf"/>
</dbReference>
<dbReference type="AlphaFoldDB" id="A0A6G9YBD2"/>
<dbReference type="InterPro" id="IPR029063">
    <property type="entry name" value="SAM-dependent_MTases_sf"/>
</dbReference>
<sequence length="283" mass="30285">MWAPELCQRSETVTVPDNRVVGPLPPDAMKACCADAYSRDVVALLLGGSYHPGGISLTRRLADRLGLHPGRRILDVACGIGTTARILATEYDAQVDGIDLGEPTLTRARTAAAGLADRVRFHHGDAESIPFPDNTFDTLVCECALCLFPDKARAAAEFARVLRPGGRIGITDVTIDESGLPAELTDLTAHVACIADARPASAYIELLDTAGLRVMTAENHDWAVTTMLGHIEARLALLRTTAPEQLADTGLDRATTTRYLRSARQAVANGRLGYTMIVAEKSP</sequence>
<gene>
    <name evidence="2" type="ORF">F5544_13430</name>
</gene>
<dbReference type="Gene3D" id="3.40.50.150">
    <property type="entry name" value="Vaccinia Virus protein VP39"/>
    <property type="match status" value="1"/>
</dbReference>
<keyword evidence="2" id="KW-0808">Transferase</keyword>
<dbReference type="PANTHER" id="PTHR44068:SF11">
    <property type="entry name" value="GERANYL DIPHOSPHATE 2-C-METHYLTRANSFERASE"/>
    <property type="match status" value="1"/>
</dbReference>
<organism evidence="2 3">
    <name type="scientific">Nocardia arthritidis</name>
    <dbReference type="NCBI Taxonomy" id="228602"/>
    <lineage>
        <taxon>Bacteria</taxon>
        <taxon>Bacillati</taxon>
        <taxon>Actinomycetota</taxon>
        <taxon>Actinomycetes</taxon>
        <taxon>Mycobacteriales</taxon>
        <taxon>Nocardiaceae</taxon>
        <taxon>Nocardia</taxon>
    </lineage>
</organism>
<dbReference type="EMBL" id="CP046172">
    <property type="protein sequence ID" value="QIS10575.1"/>
    <property type="molecule type" value="Genomic_DNA"/>
</dbReference>
<dbReference type="PANTHER" id="PTHR44068">
    <property type="entry name" value="ZGC:194242"/>
    <property type="match status" value="1"/>
</dbReference>
<accession>A0A6G9YBD2</accession>
<dbReference type="InterPro" id="IPR041698">
    <property type="entry name" value="Methyltransf_25"/>
</dbReference>
<protein>
    <submittedName>
        <fullName evidence="2">Methyltransferase domain-containing protein</fullName>
    </submittedName>
</protein>
<dbReference type="GO" id="GO:0032259">
    <property type="term" value="P:methylation"/>
    <property type="evidence" value="ECO:0007669"/>
    <property type="project" value="UniProtKB-KW"/>
</dbReference>
<keyword evidence="3" id="KW-1185">Reference proteome</keyword>
<dbReference type="CDD" id="cd02440">
    <property type="entry name" value="AdoMet_MTases"/>
    <property type="match status" value="1"/>
</dbReference>
<name>A0A6G9YBD2_9NOCA</name>
<dbReference type="GO" id="GO:0008168">
    <property type="term" value="F:methyltransferase activity"/>
    <property type="evidence" value="ECO:0007669"/>
    <property type="project" value="UniProtKB-KW"/>
</dbReference>
<evidence type="ECO:0000259" key="1">
    <source>
        <dbReference type="Pfam" id="PF13649"/>
    </source>
</evidence>
<proteinExistence type="predicted"/>
<dbReference type="Proteomes" id="UP000503540">
    <property type="component" value="Chromosome"/>
</dbReference>
<reference evidence="2 3" key="1">
    <citation type="journal article" date="2019" name="ACS Chem. Biol.">
        <title>Identification and Mobilization of a Cryptic Antibiotic Biosynthesis Gene Locus from a Human-Pathogenic Nocardia Isolate.</title>
        <authorList>
            <person name="Herisse M."/>
            <person name="Ishida K."/>
            <person name="Porter J.L."/>
            <person name="Howden B."/>
            <person name="Hertweck C."/>
            <person name="Stinear T.P."/>
            <person name="Pidot S.J."/>
        </authorList>
    </citation>
    <scope>NUCLEOTIDE SEQUENCE [LARGE SCALE GENOMIC DNA]</scope>
    <source>
        <strain evidence="2 3">AUSMDU00012717</strain>
    </source>
</reference>
<dbReference type="SUPFAM" id="SSF53335">
    <property type="entry name" value="S-adenosyl-L-methionine-dependent methyltransferases"/>
    <property type="match status" value="1"/>
</dbReference>
<dbReference type="KEGG" id="nah:F5544_13430"/>
<dbReference type="Pfam" id="PF13649">
    <property type="entry name" value="Methyltransf_25"/>
    <property type="match status" value="1"/>
</dbReference>